<dbReference type="AlphaFoldDB" id="A0A6C0DM74"/>
<dbReference type="InterPro" id="IPR047216">
    <property type="entry name" value="Endonuclease_DUF559_bact"/>
</dbReference>
<dbReference type="Gene3D" id="3.40.960.10">
    <property type="entry name" value="VSR Endonuclease"/>
    <property type="match status" value="1"/>
</dbReference>
<dbReference type="InterPro" id="IPR007569">
    <property type="entry name" value="DUF559"/>
</dbReference>
<evidence type="ECO:0000259" key="1">
    <source>
        <dbReference type="Pfam" id="PF04480"/>
    </source>
</evidence>
<evidence type="ECO:0000313" key="2">
    <source>
        <dbReference type="EMBL" id="QHT18028.1"/>
    </source>
</evidence>
<dbReference type="PANTHER" id="PTHR38590">
    <property type="entry name" value="BLL0828 PROTEIN"/>
    <property type="match status" value="1"/>
</dbReference>
<name>A0A6C0DM74_9ZZZZ</name>
<sequence length="189" mass="22424">MAQFTRDLEDLLYLSTQKIRIVTHLRKNYRENIHYIVEKKCLGLEKPKQNGGQNKMIFKLTEEAFDLLKNSFNLRNRYIVDISDKVKCVNIGMCIENQTIGFIENAYKKSMNLKRQHIFGKYRVDLYFIDYNLIIECDENNHEDRDPIKEKTREDYLISLGNKIIRYNPNEKGFDLSNVLSEINAILFS</sequence>
<proteinExistence type="predicted"/>
<feature type="domain" description="DUF559" evidence="1">
    <location>
        <begin position="107"/>
        <end position="186"/>
    </location>
</feature>
<organism evidence="2">
    <name type="scientific">viral metagenome</name>
    <dbReference type="NCBI Taxonomy" id="1070528"/>
    <lineage>
        <taxon>unclassified sequences</taxon>
        <taxon>metagenomes</taxon>
        <taxon>organismal metagenomes</taxon>
    </lineage>
</organism>
<accession>A0A6C0DM74</accession>
<dbReference type="EMBL" id="MN739647">
    <property type="protein sequence ID" value="QHT18028.1"/>
    <property type="molecule type" value="Genomic_DNA"/>
</dbReference>
<reference evidence="2" key="1">
    <citation type="journal article" date="2020" name="Nature">
        <title>Giant virus diversity and host interactions through global metagenomics.</title>
        <authorList>
            <person name="Schulz F."/>
            <person name="Roux S."/>
            <person name="Paez-Espino D."/>
            <person name="Jungbluth S."/>
            <person name="Walsh D.A."/>
            <person name="Denef V.J."/>
            <person name="McMahon K.D."/>
            <person name="Konstantinidis K.T."/>
            <person name="Eloe-Fadrosh E.A."/>
            <person name="Kyrpides N.C."/>
            <person name="Woyke T."/>
        </authorList>
    </citation>
    <scope>NUCLEOTIDE SEQUENCE</scope>
    <source>
        <strain evidence="2">GVMAG-M-3300023174-3</strain>
    </source>
</reference>
<dbReference type="Pfam" id="PF04480">
    <property type="entry name" value="DUF559"/>
    <property type="match status" value="1"/>
</dbReference>
<protein>
    <recommendedName>
        <fullName evidence="1">DUF559 domain-containing protein</fullName>
    </recommendedName>
</protein>
<dbReference type="PANTHER" id="PTHR38590:SF1">
    <property type="entry name" value="BLL0828 PROTEIN"/>
    <property type="match status" value="1"/>
</dbReference>